<gene>
    <name evidence="2" type="ORF">F3Y22_tig00110445pilonHSYRG00105</name>
</gene>
<keyword evidence="3" id="KW-1185">Reference proteome</keyword>
<evidence type="ECO:0000313" key="2">
    <source>
        <dbReference type="EMBL" id="KAE8704740.1"/>
    </source>
</evidence>
<dbReference type="Proteomes" id="UP000436088">
    <property type="component" value="Unassembled WGS sequence"/>
</dbReference>
<organism evidence="2 3">
    <name type="scientific">Hibiscus syriacus</name>
    <name type="common">Rose of Sharon</name>
    <dbReference type="NCBI Taxonomy" id="106335"/>
    <lineage>
        <taxon>Eukaryota</taxon>
        <taxon>Viridiplantae</taxon>
        <taxon>Streptophyta</taxon>
        <taxon>Embryophyta</taxon>
        <taxon>Tracheophyta</taxon>
        <taxon>Spermatophyta</taxon>
        <taxon>Magnoliopsida</taxon>
        <taxon>eudicotyledons</taxon>
        <taxon>Gunneridae</taxon>
        <taxon>Pentapetalae</taxon>
        <taxon>rosids</taxon>
        <taxon>malvids</taxon>
        <taxon>Malvales</taxon>
        <taxon>Malvaceae</taxon>
        <taxon>Malvoideae</taxon>
        <taxon>Hibiscus</taxon>
    </lineage>
</organism>
<feature type="domain" description="Myb-like" evidence="1">
    <location>
        <begin position="9"/>
        <end position="42"/>
    </location>
</feature>
<name>A0A6A3AJM5_HIBSY</name>
<dbReference type="Gene3D" id="1.10.10.60">
    <property type="entry name" value="Homeodomain-like"/>
    <property type="match status" value="1"/>
</dbReference>
<dbReference type="PANTHER" id="PTHR37888">
    <property type="entry name" value="DNA-BINDING BROMODOMAIN-CONTAINING PROTEIN"/>
    <property type="match status" value="1"/>
</dbReference>
<dbReference type="SUPFAM" id="SSF46689">
    <property type="entry name" value="Homeodomain-like"/>
    <property type="match status" value="1"/>
</dbReference>
<accession>A0A6A3AJM5</accession>
<dbReference type="PANTHER" id="PTHR37888:SF4">
    <property type="entry name" value="OS07G0565300 PROTEIN"/>
    <property type="match status" value="1"/>
</dbReference>
<comment type="caution">
    <text evidence="2">The sequence shown here is derived from an EMBL/GenBank/DDBJ whole genome shotgun (WGS) entry which is preliminary data.</text>
</comment>
<reference evidence="2" key="1">
    <citation type="submission" date="2019-09" db="EMBL/GenBank/DDBJ databases">
        <title>Draft genome information of white flower Hibiscus syriacus.</title>
        <authorList>
            <person name="Kim Y.-M."/>
        </authorList>
    </citation>
    <scope>NUCLEOTIDE SEQUENCE [LARGE SCALE GENOMIC DNA]</scope>
    <source>
        <strain evidence="2">YM2019G1</strain>
    </source>
</reference>
<proteinExistence type="predicted"/>
<dbReference type="Pfam" id="PF00249">
    <property type="entry name" value="Myb_DNA-binding"/>
    <property type="match status" value="1"/>
</dbReference>
<dbReference type="InterPro" id="IPR009057">
    <property type="entry name" value="Homeodomain-like_sf"/>
</dbReference>
<evidence type="ECO:0000259" key="1">
    <source>
        <dbReference type="Pfam" id="PF00249"/>
    </source>
</evidence>
<dbReference type="CDD" id="cd00167">
    <property type="entry name" value="SANT"/>
    <property type="match status" value="1"/>
</dbReference>
<protein>
    <recommendedName>
        <fullName evidence="1">Myb-like domain-containing protein</fullName>
    </recommendedName>
</protein>
<dbReference type="InterPro" id="IPR001005">
    <property type="entry name" value="SANT/Myb"/>
</dbReference>
<dbReference type="EMBL" id="VEPZ02000989">
    <property type="protein sequence ID" value="KAE8704740.1"/>
    <property type="molecule type" value="Genomic_DNA"/>
</dbReference>
<sequence length="84" mass="9793">MGPEMITRTWSTWEELLLGGAVIRHGTRDWDVVASELRTRTISPFALTPEVCKAKYEDMQRRYSGCKAWFEELLNNEWQNSGEL</sequence>
<evidence type="ECO:0000313" key="3">
    <source>
        <dbReference type="Proteomes" id="UP000436088"/>
    </source>
</evidence>
<dbReference type="AlphaFoldDB" id="A0A6A3AJM5"/>